<evidence type="ECO:0000256" key="4">
    <source>
        <dbReference type="ARBA" id="ARBA00023274"/>
    </source>
</evidence>
<dbReference type="Gene3D" id="1.10.10.1410">
    <property type="match status" value="1"/>
</dbReference>
<protein>
    <submittedName>
        <fullName evidence="5">(raccoon dog) hypothetical protein</fullName>
    </submittedName>
</protein>
<keyword evidence="4" id="KW-0687">Ribonucleoprotein</keyword>
<evidence type="ECO:0000313" key="6">
    <source>
        <dbReference type="Proteomes" id="UP000645828"/>
    </source>
</evidence>
<organism evidence="5 6">
    <name type="scientific">Nyctereutes procyonoides</name>
    <name type="common">Raccoon dog</name>
    <name type="synonym">Canis procyonoides</name>
    <dbReference type="NCBI Taxonomy" id="34880"/>
    <lineage>
        <taxon>Eukaryota</taxon>
        <taxon>Metazoa</taxon>
        <taxon>Chordata</taxon>
        <taxon>Craniata</taxon>
        <taxon>Vertebrata</taxon>
        <taxon>Euteleostomi</taxon>
        <taxon>Mammalia</taxon>
        <taxon>Eutheria</taxon>
        <taxon>Laurasiatheria</taxon>
        <taxon>Carnivora</taxon>
        <taxon>Caniformia</taxon>
        <taxon>Canidae</taxon>
        <taxon>Nyctereutes</taxon>
    </lineage>
</organism>
<evidence type="ECO:0000256" key="1">
    <source>
        <dbReference type="ARBA" id="ARBA00003362"/>
    </source>
</evidence>
<dbReference type="CDD" id="cd05831">
    <property type="entry name" value="Ribosomal_P1"/>
    <property type="match status" value="1"/>
</dbReference>
<keyword evidence="3" id="KW-0689">Ribosomal protein</keyword>
<comment type="function">
    <text evidence="1">Plays an important role in the elongation step of protein synthesis.</text>
</comment>
<dbReference type="AlphaFoldDB" id="A0A811Y7J8"/>
<evidence type="ECO:0000313" key="5">
    <source>
        <dbReference type="EMBL" id="CAD7673104.1"/>
    </source>
</evidence>
<keyword evidence="6" id="KW-1185">Reference proteome</keyword>
<comment type="similarity">
    <text evidence="2">Belongs to the eukaryotic ribosomal protein P1/P2 family.</text>
</comment>
<proteinExistence type="inferred from homology"/>
<gene>
    <name evidence="5" type="ORF">NYPRO_LOCUS5898</name>
</gene>
<evidence type="ECO:0000256" key="2">
    <source>
        <dbReference type="ARBA" id="ARBA00005436"/>
    </source>
</evidence>
<dbReference type="GO" id="GO:1990904">
    <property type="term" value="C:ribonucleoprotein complex"/>
    <property type="evidence" value="ECO:0007669"/>
    <property type="project" value="UniProtKB-KW"/>
</dbReference>
<sequence length="250" mass="26673">MQEKWKNRLLKYLVTLGFLGISLNAKVQGVTLGAAVGEWRGNISQLERQGVGGASHTDAQVIQDDGRTGVENVYNLVPKPSRNETRTGNWGHAPSFYFSGQSSFSTGLFCYCIHSTMTTDRQDDDEVGQTRVDWVVKNSHSKVQQATEERFWQQAAEKHLLPAASFSGLACIYSALNLLHDDVTVTEHKSTAAGINVGSFGPGLFSPICNVGAGGPAQAAGPVSGAAPTTCTMAAPAGEKEVEAKKTDDV</sequence>
<evidence type="ECO:0000256" key="3">
    <source>
        <dbReference type="ARBA" id="ARBA00022980"/>
    </source>
</evidence>
<dbReference type="GO" id="GO:0005840">
    <property type="term" value="C:ribosome"/>
    <property type="evidence" value="ECO:0007669"/>
    <property type="project" value="UniProtKB-KW"/>
</dbReference>
<comment type="caution">
    <text evidence="5">The sequence shown here is derived from an EMBL/GenBank/DDBJ whole genome shotgun (WGS) entry which is preliminary data.</text>
</comment>
<dbReference type="Proteomes" id="UP000645828">
    <property type="component" value="Unassembled WGS sequence"/>
</dbReference>
<dbReference type="EMBL" id="CAJHUB010000670">
    <property type="protein sequence ID" value="CAD7673104.1"/>
    <property type="molecule type" value="Genomic_DNA"/>
</dbReference>
<reference evidence="5" key="1">
    <citation type="submission" date="2020-12" db="EMBL/GenBank/DDBJ databases">
        <authorList>
            <consortium name="Molecular Ecology Group"/>
        </authorList>
    </citation>
    <scope>NUCLEOTIDE SEQUENCE</scope>
    <source>
        <strain evidence="5">TBG_1078</strain>
    </source>
</reference>
<dbReference type="InterPro" id="IPR038716">
    <property type="entry name" value="P1/P2_N_sf"/>
</dbReference>
<accession>A0A811Y7J8</accession>
<name>A0A811Y7J8_NYCPR</name>